<keyword evidence="5" id="KW-1185">Reference proteome</keyword>
<accession>A0A926FE05</accession>
<reference evidence="4" key="1">
    <citation type="submission" date="2020-08" db="EMBL/GenBank/DDBJ databases">
        <title>Genome public.</title>
        <authorList>
            <person name="Liu C."/>
            <person name="Sun Q."/>
        </authorList>
    </citation>
    <scope>NUCLEOTIDE SEQUENCE</scope>
    <source>
        <strain evidence="4">NSJ-50</strain>
    </source>
</reference>
<comment type="caution">
    <text evidence="4">The sequence shown here is derived from an EMBL/GenBank/DDBJ whole genome shotgun (WGS) entry which is preliminary data.</text>
</comment>
<organism evidence="4 5">
    <name type="scientific">Qingrenia yutianensis</name>
    <dbReference type="NCBI Taxonomy" id="2763676"/>
    <lineage>
        <taxon>Bacteria</taxon>
        <taxon>Bacillati</taxon>
        <taxon>Bacillota</taxon>
        <taxon>Clostridia</taxon>
        <taxon>Eubacteriales</taxon>
        <taxon>Oscillospiraceae</taxon>
        <taxon>Qingrenia</taxon>
    </lineage>
</organism>
<dbReference type="PROSITE" id="PS51272">
    <property type="entry name" value="SLH"/>
    <property type="match status" value="1"/>
</dbReference>
<protein>
    <submittedName>
        <fullName evidence="4">S-layer homology domain-containing protein</fullName>
    </submittedName>
</protein>
<evidence type="ECO:0000259" key="3">
    <source>
        <dbReference type="PROSITE" id="PS51272"/>
    </source>
</evidence>
<feature type="domain" description="SLH" evidence="3">
    <location>
        <begin position="80"/>
        <end position="143"/>
    </location>
</feature>
<dbReference type="InterPro" id="IPR001119">
    <property type="entry name" value="SLH_dom"/>
</dbReference>
<keyword evidence="2" id="KW-0732">Signal</keyword>
<evidence type="ECO:0000256" key="1">
    <source>
        <dbReference type="ARBA" id="ARBA00022737"/>
    </source>
</evidence>
<dbReference type="AlphaFoldDB" id="A0A926FE05"/>
<dbReference type="EMBL" id="JACRTE010000006">
    <property type="protein sequence ID" value="MBC8596530.1"/>
    <property type="molecule type" value="Genomic_DNA"/>
</dbReference>
<proteinExistence type="predicted"/>
<dbReference type="Proteomes" id="UP000647416">
    <property type="component" value="Unassembled WGS sequence"/>
</dbReference>
<feature type="signal peptide" evidence="2">
    <location>
        <begin position="1"/>
        <end position="23"/>
    </location>
</feature>
<feature type="chain" id="PRO_5037896215" evidence="2">
    <location>
        <begin position="24"/>
        <end position="870"/>
    </location>
</feature>
<dbReference type="RefSeq" id="WP_262431998.1">
    <property type="nucleotide sequence ID" value="NZ_JACRTE010000006.1"/>
</dbReference>
<evidence type="ECO:0000313" key="4">
    <source>
        <dbReference type="EMBL" id="MBC8596530.1"/>
    </source>
</evidence>
<gene>
    <name evidence="4" type="ORF">H8706_06565</name>
</gene>
<name>A0A926FE05_9FIRM</name>
<evidence type="ECO:0000313" key="5">
    <source>
        <dbReference type="Proteomes" id="UP000647416"/>
    </source>
</evidence>
<sequence>MIKKIIPLILSVCLIFGYTPAFAYEKGEASDSSDMAYALLANLGILEDGESYELIKNNTVTREKFALYLSRLFNIWSPNGYNKFSDISGATDEEKAVISLGSADILSGFGDGTFRPKENITVTETAIAALRALGYKPTVNWSTDRYLREADKIKLFDGISNRDKSSMGDLVVLLYNVLHADRIEYDYTDDKLETPLESVFKLKYIKGVLTANAYASFSGVRTGGADYVAVDNVIYKTETADAADMLGYKVIAYVSTESGNIVYCFKDTDNTVMTIDLEEFDEYDGGTVLYTPENTDRQKRVHLTSDAVIIKNSVLVGTDYKSAFNGDFGTITLVSYDGGKYNVVIIDSYENYNVTGVDVSKKTIYTDKKDENGNFVSVLLDGKDFVKIEMLPYGKEVNENTIEPDDLLSLSISDDKSIVCGYLCAETVNGKVEEIFQKNGKTYITVNGTEYKTDPEFFKNSDITLDTQGEFVLDAKGRIAAFRKDNSAVNEIGYIYDLYTADNRRDINVKIYGLNRTHTETVLADKVKFNGTPEKKEDVKTALCTLSGGQLKRQLIKFKLNSENKVSQIDTAYESKDAKIGGNVLYTQLEKGTYQWYYQMKTFGRQYVLSNNTYYMRVPRENDDTNDKALFGCQSFKNVTWYNQDASKNILGLYKFNDDTPYADVLVVPNSDGSTLTNQTEITVVSSISKKTGPDGDPTYAVHGYCRGNEVTAYIPEFDYKNDIGEGDIIRFATNIYGLAKSYEIVYDYSEDKTSWEDETGDKYTYVKGGLRYTFGYVNNLYIAPYTTGLNSVLQIGPSPDVIENTYQTNTSQSSTTRFIVVDKNRRTDKVYMGHFDEITSYEASKSFADTSRVFVHTRSGWLIAVIIYK</sequence>
<dbReference type="Pfam" id="PF00395">
    <property type="entry name" value="SLH"/>
    <property type="match status" value="1"/>
</dbReference>
<evidence type="ECO:0000256" key="2">
    <source>
        <dbReference type="SAM" id="SignalP"/>
    </source>
</evidence>
<keyword evidence="1" id="KW-0677">Repeat</keyword>